<dbReference type="PANTHER" id="PTHR45700">
    <property type="entry name" value="UBIQUITIN-PROTEIN LIGASE E3C"/>
    <property type="match status" value="1"/>
</dbReference>
<dbReference type="SMART" id="SM00119">
    <property type="entry name" value="HECTc"/>
    <property type="match status" value="1"/>
</dbReference>
<sequence>MSAPELHHARAASRSVSTTSSASTLTAQPSPRTVSGLERDIVDAADTSRVLECSQVERQLGFQRLVRQREADTLSYLSQILHGCKSAYCTTPTCLSCQKRNAPRPVRPPTQLTARALAHYLARHDDPRRGLCPHELRVEPDSLQIDGAVGARLHQARDGTRQFSLYPSALGVADAQHTSASRVDALHQVGTVTLQDSPRAQQHVVDAVKSRQQTRKDRKSLSQNLYDSVSMIYAYSKQLPSSTSLFQSLQSSSSPPQNDAALSSLPDAKWPTFAESSSHVTSAPFANGFPVTPPVNMPASPDRQHPQSNGHVRAPSASSPILSDGQQVHRIPYHVRGSPKPGKSSKVTQTSIDGTIDPPRLSIAKTRKKSHSPERDVPGMGRTTSPSFVPKGAGRGSPPVIRAPIAIPVLSTLSCSSLEALKDDVYGHRKDQLPDNFNFSVDYDANRHFQHSTPFANRSLFYTLSDPETLLKSFRDPSKAFEKSPLSHLDSARLTHSFRDWNRHNGALVFDSLWIALKALFTPPPELTVQKSPRLVPSRKGASANNPTDRDSQDAPSASRKQRYLDNAEAAHIVMICIHALTSSVSVGWPHTWAQLRKLRAWGIILPDAAPNNDDYIHPYLTIIDDLEYEPAIRLAEHLLRAIGARTCFERILSTTKKQTENREDDDSTASLMEIVVQHLEIVERVALATKRRMTPNGGQSDDPGWTVSSVLLEWLKTLITKRWDSKLAINKWTSVGSAVLLLDKLYHSRPSLRLRPEMFEIPFFNERFDAVEEPVKFLDWEEQPNTLHILQYPALFPEEYLVRYFRTINFTSMMEQYNQTIRTRQMRGLLQMFLRDPHNWLIKNKMKVTLSDYLFLNVSREKPLKDTLDQLWGLEKRMLLKPLKVQMGAEEGELGQDHGGVTYEFFRVVLSEAFKPDHGMFTLDPQTRMTWFQPGTLEPVWKFEMLGMIFSLAVYNGITLPVTFPHAFYQFLLHGVAPLRATNLHNIRDCLDLVADGWPELAKSFGQLLSFEGDVADIFMREYVFSYDVFGHRVDHDMDEPYTQPGSPPLTSTPKEPKMVTNKNRAQFIWDYLNHLTYLSVQPQLHAFKQGFYACLNTKAIALFTPYTLRHLVEGEQHISIPALRRCARYEDGYSATHPTIITFWRIVEQYSQDDCRKLLEFVTASDRVPVTGYEGITFHIKRVGDGDMLPTSSTCFGRLYLPEYETEEKMGSKLLLAIQNSKGFGVV</sequence>
<dbReference type="eggNOG" id="KOG0941">
    <property type="taxonomic scope" value="Eukaryota"/>
</dbReference>
<evidence type="ECO:0000256" key="1">
    <source>
        <dbReference type="ARBA" id="ARBA00000885"/>
    </source>
</evidence>
<evidence type="ECO:0000256" key="6">
    <source>
        <dbReference type="SAM" id="MobiDB-lite"/>
    </source>
</evidence>
<feature type="region of interest" description="Disordered" evidence="6">
    <location>
        <begin position="291"/>
        <end position="396"/>
    </location>
</feature>
<evidence type="ECO:0000256" key="3">
    <source>
        <dbReference type="ARBA" id="ARBA00022679"/>
    </source>
</evidence>
<keyword evidence="3" id="KW-0808">Transferase</keyword>
<dbReference type="GO" id="GO:0061630">
    <property type="term" value="F:ubiquitin protein ligase activity"/>
    <property type="evidence" value="ECO:0000318"/>
    <property type="project" value="GO_Central"/>
</dbReference>
<dbReference type="FunFam" id="3.30.2410.10:FF:000003">
    <property type="entry name" value="probable E3 ubiquitin-protein ligase HERC4 isoform X1"/>
    <property type="match status" value="1"/>
</dbReference>
<feature type="active site" description="Glycyl thioester intermediate" evidence="5">
    <location>
        <position position="1197"/>
    </location>
</feature>
<name>Q0UNY9_PHANO</name>
<comment type="catalytic activity">
    <reaction evidence="1">
        <text>S-ubiquitinyl-[E2 ubiquitin-conjugating enzyme]-L-cysteine + [acceptor protein]-L-lysine = [E2 ubiquitin-conjugating enzyme]-L-cysteine + N(6)-ubiquitinyl-[acceptor protein]-L-lysine.</text>
        <dbReference type="EC" id="2.3.2.26"/>
    </reaction>
</comment>
<dbReference type="Proteomes" id="UP000001055">
    <property type="component" value="Unassembled WGS sequence"/>
</dbReference>
<dbReference type="InterPro" id="IPR032353">
    <property type="entry name" value="AZUL"/>
</dbReference>
<evidence type="ECO:0000256" key="5">
    <source>
        <dbReference type="PROSITE-ProRule" id="PRU00104"/>
    </source>
</evidence>
<dbReference type="GO" id="GO:0000209">
    <property type="term" value="P:protein polyubiquitination"/>
    <property type="evidence" value="ECO:0007669"/>
    <property type="project" value="InterPro"/>
</dbReference>
<dbReference type="VEuPathDB" id="FungiDB:JI435_065250"/>
<dbReference type="Gene3D" id="6.10.130.10">
    <property type="entry name" value="Ubiquitin-protein ligase E3A, N-terminal zinc-binding domain (AZUL)"/>
    <property type="match status" value="1"/>
</dbReference>
<dbReference type="InterPro" id="IPR044611">
    <property type="entry name" value="E3A/B/C-like"/>
</dbReference>
<dbReference type="EC" id="2.3.2.26" evidence="2"/>
<dbReference type="SUPFAM" id="SSF56204">
    <property type="entry name" value="Hect, E3 ligase catalytic domain"/>
    <property type="match status" value="1"/>
</dbReference>
<dbReference type="HOGENOM" id="CLU_001858_0_0_1"/>
<feature type="compositionally biased region" description="Polar residues" evidence="6">
    <location>
        <begin position="306"/>
        <end position="326"/>
    </location>
</feature>
<dbReference type="Gene3D" id="3.90.1750.10">
    <property type="entry name" value="Hect, E3 ligase catalytic domains"/>
    <property type="match status" value="1"/>
</dbReference>
<organism evidence="8 9">
    <name type="scientific">Phaeosphaeria nodorum (strain SN15 / ATCC MYA-4574 / FGSC 10173)</name>
    <name type="common">Glume blotch fungus</name>
    <name type="synonym">Parastagonospora nodorum</name>
    <dbReference type="NCBI Taxonomy" id="321614"/>
    <lineage>
        <taxon>Eukaryota</taxon>
        <taxon>Fungi</taxon>
        <taxon>Dikarya</taxon>
        <taxon>Ascomycota</taxon>
        <taxon>Pezizomycotina</taxon>
        <taxon>Dothideomycetes</taxon>
        <taxon>Pleosporomycetidae</taxon>
        <taxon>Pleosporales</taxon>
        <taxon>Pleosporineae</taxon>
        <taxon>Phaeosphaeriaceae</taxon>
        <taxon>Parastagonospora</taxon>
    </lineage>
</organism>
<dbReference type="InterPro" id="IPR000569">
    <property type="entry name" value="HECT_dom"/>
</dbReference>
<evidence type="ECO:0000256" key="4">
    <source>
        <dbReference type="ARBA" id="ARBA00022786"/>
    </source>
</evidence>
<dbReference type="RefSeq" id="XP_001796892.1">
    <property type="nucleotide sequence ID" value="XM_001796840.1"/>
</dbReference>
<dbReference type="Pfam" id="PF16558">
    <property type="entry name" value="AZUL"/>
    <property type="match status" value="1"/>
</dbReference>
<dbReference type="InterPro" id="IPR042556">
    <property type="entry name" value="AZUL_sf"/>
</dbReference>
<dbReference type="Pfam" id="PF00632">
    <property type="entry name" value="HECT"/>
    <property type="match status" value="1"/>
</dbReference>
<dbReference type="GeneID" id="5973771"/>
<evidence type="ECO:0000256" key="2">
    <source>
        <dbReference type="ARBA" id="ARBA00012485"/>
    </source>
</evidence>
<dbReference type="PROSITE" id="PS50237">
    <property type="entry name" value="HECT"/>
    <property type="match status" value="1"/>
</dbReference>
<dbReference type="Gene3D" id="3.30.2160.10">
    <property type="entry name" value="Hect, E3 ligase catalytic domain"/>
    <property type="match status" value="1"/>
</dbReference>
<gene>
    <name evidence="8" type="ORF">SNOG_06525</name>
</gene>
<dbReference type="AlphaFoldDB" id="Q0UNY9"/>
<dbReference type="InterPro" id="IPR035983">
    <property type="entry name" value="Hect_E3_ubiquitin_ligase"/>
</dbReference>
<dbReference type="PANTHER" id="PTHR45700:SF8">
    <property type="entry name" value="HECT-TYPE E3 UBIQUITIN TRANSFERASE"/>
    <property type="match status" value="1"/>
</dbReference>
<reference evidence="9" key="1">
    <citation type="journal article" date="2007" name="Plant Cell">
        <title>Dothideomycete-plant interactions illuminated by genome sequencing and EST analysis of the wheat pathogen Stagonospora nodorum.</title>
        <authorList>
            <person name="Hane J.K."/>
            <person name="Lowe R.G."/>
            <person name="Solomon P.S."/>
            <person name="Tan K.C."/>
            <person name="Schoch C.L."/>
            <person name="Spatafora J.W."/>
            <person name="Crous P.W."/>
            <person name="Kodira C."/>
            <person name="Birren B.W."/>
            <person name="Galagan J.E."/>
            <person name="Torriani S.F."/>
            <person name="McDonald B.A."/>
            <person name="Oliver R.P."/>
        </authorList>
    </citation>
    <scope>NUCLEOTIDE SEQUENCE [LARGE SCALE GENOMIC DNA]</scope>
    <source>
        <strain evidence="9">SN15 / ATCC MYA-4574 / FGSC 10173</strain>
    </source>
</reference>
<evidence type="ECO:0000313" key="8">
    <source>
        <dbReference type="EMBL" id="EAT86356.2"/>
    </source>
</evidence>
<dbReference type="KEGG" id="pno:SNOG_06525"/>
<evidence type="ECO:0000259" key="7">
    <source>
        <dbReference type="PROSITE" id="PS50237"/>
    </source>
</evidence>
<proteinExistence type="predicted"/>
<dbReference type="Gene3D" id="3.30.2410.10">
    <property type="entry name" value="Hect, E3 ligase catalytic domain"/>
    <property type="match status" value="1"/>
</dbReference>
<dbReference type="EMBL" id="CH445333">
    <property type="protein sequence ID" value="EAT86356.2"/>
    <property type="molecule type" value="Genomic_DNA"/>
</dbReference>
<dbReference type="InParanoid" id="Q0UNY9"/>
<accession>Q0UNY9</accession>
<feature type="compositionally biased region" description="Low complexity" evidence="6">
    <location>
        <begin position="12"/>
        <end position="27"/>
    </location>
</feature>
<feature type="domain" description="HECT" evidence="7">
    <location>
        <begin position="876"/>
        <end position="1229"/>
    </location>
</feature>
<keyword evidence="4 5" id="KW-0833">Ubl conjugation pathway</keyword>
<evidence type="ECO:0000313" key="9">
    <source>
        <dbReference type="Proteomes" id="UP000001055"/>
    </source>
</evidence>
<dbReference type="STRING" id="321614.Q0UNY9"/>
<protein>
    <recommendedName>
        <fullName evidence="2">HECT-type E3 ubiquitin transferase</fullName>
        <ecNumber evidence="2">2.3.2.26</ecNumber>
    </recommendedName>
</protein>
<feature type="region of interest" description="Disordered" evidence="6">
    <location>
        <begin position="530"/>
        <end position="562"/>
    </location>
</feature>
<feature type="region of interest" description="Disordered" evidence="6">
    <location>
        <begin position="1"/>
        <end position="38"/>
    </location>
</feature>